<name>A0A812PPV2_SYMPI</name>
<dbReference type="AlphaFoldDB" id="A0A812PPV2"/>
<evidence type="ECO:0000313" key="1">
    <source>
        <dbReference type="EMBL" id="CAE7351419.1"/>
    </source>
</evidence>
<gene>
    <name evidence="1" type="primary">VIP2</name>
    <name evidence="1" type="ORF">SPIL2461_LOCUS8342</name>
</gene>
<proteinExistence type="predicted"/>
<dbReference type="OrthoDB" id="10532528at2759"/>
<keyword evidence="2" id="KW-1185">Reference proteome</keyword>
<evidence type="ECO:0000313" key="2">
    <source>
        <dbReference type="Proteomes" id="UP000649617"/>
    </source>
</evidence>
<accession>A0A812PPV2</accession>
<organism evidence="1 2">
    <name type="scientific">Symbiodinium pilosum</name>
    <name type="common">Dinoflagellate</name>
    <dbReference type="NCBI Taxonomy" id="2952"/>
    <lineage>
        <taxon>Eukaryota</taxon>
        <taxon>Sar</taxon>
        <taxon>Alveolata</taxon>
        <taxon>Dinophyceae</taxon>
        <taxon>Suessiales</taxon>
        <taxon>Symbiodiniaceae</taxon>
        <taxon>Symbiodinium</taxon>
    </lineage>
</organism>
<dbReference type="Proteomes" id="UP000649617">
    <property type="component" value="Unassembled WGS sequence"/>
</dbReference>
<dbReference type="EMBL" id="CAJNIZ010013592">
    <property type="protein sequence ID" value="CAE7351419.1"/>
    <property type="molecule type" value="Genomic_DNA"/>
</dbReference>
<sequence>MTEALKLAKHREEQFAATRQARSAAEMELRKECDSAREQAAKLWAESQRLQKMLQESHSHLVQLDASRSARTGV</sequence>
<reference evidence="1" key="1">
    <citation type="submission" date="2021-02" db="EMBL/GenBank/DDBJ databases">
        <authorList>
            <person name="Dougan E. K."/>
            <person name="Rhodes N."/>
            <person name="Thang M."/>
            <person name="Chan C."/>
        </authorList>
    </citation>
    <scope>NUCLEOTIDE SEQUENCE</scope>
</reference>
<protein>
    <submittedName>
        <fullName evidence="1">VIP2 protein</fullName>
    </submittedName>
</protein>
<comment type="caution">
    <text evidence="1">The sequence shown here is derived from an EMBL/GenBank/DDBJ whole genome shotgun (WGS) entry which is preliminary data.</text>
</comment>